<evidence type="ECO:0000313" key="2">
    <source>
        <dbReference type="EMBL" id="MBW0473529.1"/>
    </source>
</evidence>
<gene>
    <name evidence="2" type="ORF">O181_013244</name>
</gene>
<proteinExistence type="predicted"/>
<dbReference type="EMBL" id="AVOT02003440">
    <property type="protein sequence ID" value="MBW0473529.1"/>
    <property type="molecule type" value="Genomic_DNA"/>
</dbReference>
<dbReference type="Proteomes" id="UP000765509">
    <property type="component" value="Unassembled WGS sequence"/>
</dbReference>
<feature type="non-terminal residue" evidence="2">
    <location>
        <position position="1"/>
    </location>
</feature>
<name>A0A9Q3GNN3_9BASI</name>
<keyword evidence="3" id="KW-1185">Reference proteome</keyword>
<dbReference type="AlphaFoldDB" id="A0A9Q3GNN3"/>
<feature type="region of interest" description="Disordered" evidence="1">
    <location>
        <begin position="98"/>
        <end position="158"/>
    </location>
</feature>
<protein>
    <submittedName>
        <fullName evidence="2">Uncharacterized protein</fullName>
    </submittedName>
</protein>
<sequence>MNRPLFGLSSLHGDPQSQAGIVSTVSKTPFRTKYKGPPENQDSSTNWKSVLHAKKTKFKHQIQRGLLNLMPTLTNIFESSFKVRLRFSLLNPKPSEKRKILETETALSESESAAKHQEDDLTERISIGNEHGRSSVPIEHERNSGIPSALEKELIDRL</sequence>
<organism evidence="2 3">
    <name type="scientific">Austropuccinia psidii MF-1</name>
    <dbReference type="NCBI Taxonomy" id="1389203"/>
    <lineage>
        <taxon>Eukaryota</taxon>
        <taxon>Fungi</taxon>
        <taxon>Dikarya</taxon>
        <taxon>Basidiomycota</taxon>
        <taxon>Pucciniomycotina</taxon>
        <taxon>Pucciniomycetes</taxon>
        <taxon>Pucciniales</taxon>
        <taxon>Sphaerophragmiaceae</taxon>
        <taxon>Austropuccinia</taxon>
    </lineage>
</organism>
<reference evidence="2" key="1">
    <citation type="submission" date="2021-03" db="EMBL/GenBank/DDBJ databases">
        <title>Draft genome sequence of rust myrtle Austropuccinia psidii MF-1, a brazilian biotype.</title>
        <authorList>
            <person name="Quecine M.C."/>
            <person name="Pachon D.M.R."/>
            <person name="Bonatelli M.L."/>
            <person name="Correr F.H."/>
            <person name="Franceschini L.M."/>
            <person name="Leite T.F."/>
            <person name="Margarido G.R.A."/>
            <person name="Almeida C.A."/>
            <person name="Ferrarezi J.A."/>
            <person name="Labate C.A."/>
        </authorList>
    </citation>
    <scope>NUCLEOTIDE SEQUENCE</scope>
    <source>
        <strain evidence="2">MF-1</strain>
    </source>
</reference>
<comment type="caution">
    <text evidence="2">The sequence shown here is derived from an EMBL/GenBank/DDBJ whole genome shotgun (WGS) entry which is preliminary data.</text>
</comment>
<feature type="compositionally biased region" description="Basic and acidic residues" evidence="1">
    <location>
        <begin position="112"/>
        <end position="123"/>
    </location>
</feature>
<feature type="compositionally biased region" description="Basic and acidic residues" evidence="1">
    <location>
        <begin position="130"/>
        <end position="143"/>
    </location>
</feature>
<accession>A0A9Q3GNN3</accession>
<evidence type="ECO:0000313" key="3">
    <source>
        <dbReference type="Proteomes" id="UP000765509"/>
    </source>
</evidence>
<evidence type="ECO:0000256" key="1">
    <source>
        <dbReference type="SAM" id="MobiDB-lite"/>
    </source>
</evidence>